<dbReference type="InterPro" id="IPR020449">
    <property type="entry name" value="Tscrpt_reg_AraC-type_HTH"/>
</dbReference>
<dbReference type="PRINTS" id="PR00032">
    <property type="entry name" value="HTHARAC"/>
</dbReference>
<reference evidence="6" key="1">
    <citation type="journal article" date="2019" name="Int. J. Syst. Evol. Microbiol.">
        <title>The Global Catalogue of Microorganisms (GCM) 10K type strain sequencing project: providing services to taxonomists for standard genome sequencing and annotation.</title>
        <authorList>
            <consortium name="The Broad Institute Genomics Platform"/>
            <consortium name="The Broad Institute Genome Sequencing Center for Infectious Disease"/>
            <person name="Wu L."/>
            <person name="Ma J."/>
        </authorList>
    </citation>
    <scope>NUCLEOTIDE SEQUENCE [LARGE SCALE GENOMIC DNA]</scope>
    <source>
        <strain evidence="6">KCTC 23701</strain>
    </source>
</reference>
<dbReference type="InterPro" id="IPR009057">
    <property type="entry name" value="Homeodomain-like_sf"/>
</dbReference>
<keyword evidence="3" id="KW-0804">Transcription</keyword>
<evidence type="ECO:0000259" key="4">
    <source>
        <dbReference type="PROSITE" id="PS01124"/>
    </source>
</evidence>
<dbReference type="SUPFAM" id="SSF46689">
    <property type="entry name" value="Homeodomain-like"/>
    <property type="match status" value="2"/>
</dbReference>
<dbReference type="PROSITE" id="PS01124">
    <property type="entry name" value="HTH_ARAC_FAMILY_2"/>
    <property type="match status" value="1"/>
</dbReference>
<gene>
    <name evidence="5" type="ORF">GCM10007350_17500</name>
</gene>
<dbReference type="EMBL" id="BMYO01000004">
    <property type="protein sequence ID" value="GHD62086.1"/>
    <property type="molecule type" value="Genomic_DNA"/>
</dbReference>
<dbReference type="Gene3D" id="1.10.10.60">
    <property type="entry name" value="Homeodomain-like"/>
    <property type="match status" value="1"/>
</dbReference>
<protein>
    <recommendedName>
        <fullName evidence="4">HTH araC/xylS-type domain-containing protein</fullName>
    </recommendedName>
</protein>
<dbReference type="Proteomes" id="UP000604737">
    <property type="component" value="Unassembled WGS sequence"/>
</dbReference>
<feature type="domain" description="HTH araC/xylS-type" evidence="4">
    <location>
        <begin position="212"/>
        <end position="310"/>
    </location>
</feature>
<dbReference type="SMART" id="SM00342">
    <property type="entry name" value="HTH_ARAC"/>
    <property type="match status" value="1"/>
</dbReference>
<evidence type="ECO:0000256" key="2">
    <source>
        <dbReference type="ARBA" id="ARBA00023125"/>
    </source>
</evidence>
<dbReference type="PANTHER" id="PTHR46796:SF13">
    <property type="entry name" value="HTH-TYPE TRANSCRIPTIONAL ACTIVATOR RHAS"/>
    <property type="match status" value="1"/>
</dbReference>
<dbReference type="InterPro" id="IPR050204">
    <property type="entry name" value="AraC_XylS_family_regulators"/>
</dbReference>
<keyword evidence="2" id="KW-0238">DNA-binding</keyword>
<sequence>MHAAAVADAGRADYASGMDESPLWTAGFRHFLGPRLMPLAVRDGPPPPPADVDRFAFCFVSAGSARVSIGGASQLVAAPAALLLDETLRPAFDAARGLRCDSVVFHPGVVNDAFEPAALRAGTYVGTAMQDADVLDPFVCTSPLRRCMALSPAMAAQTASTLAQMRALLASQDDPRWPCRTRAAWIGLLFGLRASWEASDPAPLLPADARIARALQWVHDHYAETFTVDALARITGCNRTTLNDGFRAHTGHSVRAYVVTLRMRAASQLLRDTLIPVGDVMARVGYDNPSHFSRTFRTVTGMSPGAYRQRECWMN</sequence>
<organism evidence="5 6">
    <name type="scientific">Jeongeupia chitinilytica</name>
    <dbReference type="NCBI Taxonomy" id="1041641"/>
    <lineage>
        <taxon>Bacteria</taxon>
        <taxon>Pseudomonadati</taxon>
        <taxon>Pseudomonadota</taxon>
        <taxon>Betaproteobacteria</taxon>
        <taxon>Neisseriales</taxon>
        <taxon>Chitinibacteraceae</taxon>
        <taxon>Jeongeupia</taxon>
    </lineage>
</organism>
<name>A0ABQ3GZ01_9NEIS</name>
<keyword evidence="1" id="KW-0805">Transcription regulation</keyword>
<dbReference type="PANTHER" id="PTHR46796">
    <property type="entry name" value="HTH-TYPE TRANSCRIPTIONAL ACTIVATOR RHAS-RELATED"/>
    <property type="match status" value="1"/>
</dbReference>
<dbReference type="InterPro" id="IPR018060">
    <property type="entry name" value="HTH_AraC"/>
</dbReference>
<evidence type="ECO:0000313" key="6">
    <source>
        <dbReference type="Proteomes" id="UP000604737"/>
    </source>
</evidence>
<evidence type="ECO:0000313" key="5">
    <source>
        <dbReference type="EMBL" id="GHD62086.1"/>
    </source>
</evidence>
<dbReference type="Pfam" id="PF12833">
    <property type="entry name" value="HTH_18"/>
    <property type="match status" value="1"/>
</dbReference>
<evidence type="ECO:0000256" key="3">
    <source>
        <dbReference type="ARBA" id="ARBA00023163"/>
    </source>
</evidence>
<accession>A0ABQ3GZ01</accession>
<keyword evidence="6" id="KW-1185">Reference proteome</keyword>
<comment type="caution">
    <text evidence="5">The sequence shown here is derived from an EMBL/GenBank/DDBJ whole genome shotgun (WGS) entry which is preliminary data.</text>
</comment>
<evidence type="ECO:0000256" key="1">
    <source>
        <dbReference type="ARBA" id="ARBA00023015"/>
    </source>
</evidence>
<proteinExistence type="predicted"/>